<sequence length="95" mass="10869">MWAPASAHFSLLDWSPLLHRVGWLLSMGALHVSSFSTILHRYRHGHRQAGDWVVCFVITTRTCRLVFSLLSIICVPTNILHSMGTHVYAYDDRFS</sequence>
<keyword evidence="1" id="KW-0472">Membrane</keyword>
<proteinExistence type="predicted"/>
<reference evidence="2" key="1">
    <citation type="journal article" date="2020" name="Stud. Mycol.">
        <title>101 Dothideomycetes genomes: a test case for predicting lifestyles and emergence of pathogens.</title>
        <authorList>
            <person name="Haridas S."/>
            <person name="Albert R."/>
            <person name="Binder M."/>
            <person name="Bloem J."/>
            <person name="Labutti K."/>
            <person name="Salamov A."/>
            <person name="Andreopoulos B."/>
            <person name="Baker S."/>
            <person name="Barry K."/>
            <person name="Bills G."/>
            <person name="Bluhm B."/>
            <person name="Cannon C."/>
            <person name="Castanera R."/>
            <person name="Culley D."/>
            <person name="Daum C."/>
            <person name="Ezra D."/>
            <person name="Gonzalez J."/>
            <person name="Henrissat B."/>
            <person name="Kuo A."/>
            <person name="Liang C."/>
            <person name="Lipzen A."/>
            <person name="Lutzoni F."/>
            <person name="Magnuson J."/>
            <person name="Mondo S."/>
            <person name="Nolan M."/>
            <person name="Ohm R."/>
            <person name="Pangilinan J."/>
            <person name="Park H.-J."/>
            <person name="Ramirez L."/>
            <person name="Alfaro M."/>
            <person name="Sun H."/>
            <person name="Tritt A."/>
            <person name="Yoshinaga Y."/>
            <person name="Zwiers L.-H."/>
            <person name="Turgeon B."/>
            <person name="Goodwin S."/>
            <person name="Spatafora J."/>
            <person name="Crous P."/>
            <person name="Grigoriev I."/>
        </authorList>
    </citation>
    <scope>NUCLEOTIDE SEQUENCE</scope>
    <source>
        <strain evidence="2">CBS 119687</strain>
    </source>
</reference>
<keyword evidence="3" id="KW-1185">Reference proteome</keyword>
<keyword evidence="1" id="KW-0812">Transmembrane</keyword>
<dbReference type="GeneID" id="54413742"/>
<dbReference type="Proteomes" id="UP000799771">
    <property type="component" value="Unassembled WGS sequence"/>
</dbReference>
<feature type="transmembrane region" description="Helical" evidence="1">
    <location>
        <begin position="20"/>
        <end position="40"/>
    </location>
</feature>
<dbReference type="AlphaFoldDB" id="A0A6A6A867"/>
<keyword evidence="1" id="KW-1133">Transmembrane helix</keyword>
<evidence type="ECO:0000313" key="2">
    <source>
        <dbReference type="EMBL" id="KAF2127274.1"/>
    </source>
</evidence>
<protein>
    <submittedName>
        <fullName evidence="2">Uncharacterized protein</fullName>
    </submittedName>
</protein>
<dbReference type="EMBL" id="ML977511">
    <property type="protein sequence ID" value="KAF2127274.1"/>
    <property type="molecule type" value="Genomic_DNA"/>
</dbReference>
<organism evidence="2 3">
    <name type="scientific">Dothidotthia symphoricarpi CBS 119687</name>
    <dbReference type="NCBI Taxonomy" id="1392245"/>
    <lineage>
        <taxon>Eukaryota</taxon>
        <taxon>Fungi</taxon>
        <taxon>Dikarya</taxon>
        <taxon>Ascomycota</taxon>
        <taxon>Pezizomycotina</taxon>
        <taxon>Dothideomycetes</taxon>
        <taxon>Pleosporomycetidae</taxon>
        <taxon>Pleosporales</taxon>
        <taxon>Dothidotthiaceae</taxon>
        <taxon>Dothidotthia</taxon>
    </lineage>
</organism>
<name>A0A6A6A867_9PLEO</name>
<evidence type="ECO:0000313" key="3">
    <source>
        <dbReference type="Proteomes" id="UP000799771"/>
    </source>
</evidence>
<accession>A0A6A6A867</accession>
<evidence type="ECO:0000256" key="1">
    <source>
        <dbReference type="SAM" id="Phobius"/>
    </source>
</evidence>
<gene>
    <name evidence="2" type="ORF">P153DRAFT_63093</name>
</gene>
<dbReference type="RefSeq" id="XP_033521663.1">
    <property type="nucleotide sequence ID" value="XM_033673310.1"/>
</dbReference>